<dbReference type="Proteomes" id="UP001164539">
    <property type="component" value="Chromosome 2"/>
</dbReference>
<comment type="caution">
    <text evidence="1">The sequence shown here is derived from an EMBL/GenBank/DDBJ whole genome shotgun (WGS) entry which is preliminary data.</text>
</comment>
<reference evidence="1 2" key="1">
    <citation type="journal article" date="2023" name="Science">
        <title>Complex scaffold remodeling in plant triterpene biosynthesis.</title>
        <authorList>
            <person name="De La Pena R."/>
            <person name="Hodgson H."/>
            <person name="Liu J.C."/>
            <person name="Stephenson M.J."/>
            <person name="Martin A.C."/>
            <person name="Owen C."/>
            <person name="Harkess A."/>
            <person name="Leebens-Mack J."/>
            <person name="Jimenez L.E."/>
            <person name="Osbourn A."/>
            <person name="Sattely E.S."/>
        </authorList>
    </citation>
    <scope>NUCLEOTIDE SEQUENCE [LARGE SCALE GENOMIC DNA]</scope>
    <source>
        <strain evidence="2">cv. JPN11</strain>
        <tissue evidence="1">Leaf</tissue>
    </source>
</reference>
<proteinExistence type="predicted"/>
<dbReference type="EMBL" id="CM051395">
    <property type="protein sequence ID" value="KAJ4725835.1"/>
    <property type="molecule type" value="Genomic_DNA"/>
</dbReference>
<organism evidence="1 2">
    <name type="scientific">Melia azedarach</name>
    <name type="common">Chinaberry tree</name>
    <dbReference type="NCBI Taxonomy" id="155640"/>
    <lineage>
        <taxon>Eukaryota</taxon>
        <taxon>Viridiplantae</taxon>
        <taxon>Streptophyta</taxon>
        <taxon>Embryophyta</taxon>
        <taxon>Tracheophyta</taxon>
        <taxon>Spermatophyta</taxon>
        <taxon>Magnoliopsida</taxon>
        <taxon>eudicotyledons</taxon>
        <taxon>Gunneridae</taxon>
        <taxon>Pentapetalae</taxon>
        <taxon>rosids</taxon>
        <taxon>malvids</taxon>
        <taxon>Sapindales</taxon>
        <taxon>Meliaceae</taxon>
        <taxon>Melia</taxon>
    </lineage>
</organism>
<evidence type="ECO:0000313" key="1">
    <source>
        <dbReference type="EMBL" id="KAJ4725835.1"/>
    </source>
</evidence>
<keyword evidence="2" id="KW-1185">Reference proteome</keyword>
<accession>A0ACC1YT88</accession>
<name>A0ACC1YT88_MELAZ</name>
<evidence type="ECO:0000313" key="2">
    <source>
        <dbReference type="Proteomes" id="UP001164539"/>
    </source>
</evidence>
<gene>
    <name evidence="1" type="ORF">OWV82_004648</name>
</gene>
<protein>
    <submittedName>
        <fullName evidence="1">WUSCHEL-like homeobox 2</fullName>
    </submittedName>
</protein>
<sequence length="232" mass="26093">MEGDNMEMGSSGGTLASSRWNPTKEQINMLESLYGQGIRTPSAEQIQQISYTLFLLFCHFLSLSNWFAAQFFEFSFSFPTYIVLTIVCGSHYLPRNDLGLYPQCTKVLIPSGSKRRTRTEEIEKAISYVGSGYDPEQQEYNFMMHANNINDGFIDHNYGNDNQETLPLFPLHPTGRLQGRTSTIPSHDSNSEENSIAPSRFSVGTNTGTESGSGEQPFFDFFSGRRCESTDH</sequence>